<evidence type="ECO:0000313" key="7">
    <source>
        <dbReference type="EMBL" id="MBL0848739.1"/>
    </source>
</evidence>
<accession>A0A937AIM0</accession>
<dbReference type="AlphaFoldDB" id="A0A937AIM0"/>
<dbReference type="GO" id="GO:0005694">
    <property type="term" value="C:chromosome"/>
    <property type="evidence" value="ECO:0007669"/>
    <property type="project" value="TreeGrafter"/>
</dbReference>
<dbReference type="Proteomes" id="UP000736856">
    <property type="component" value="Unassembled WGS sequence"/>
</dbReference>
<organism evidence="7 8">
    <name type="scientific">Candidatus Liberibacter ctenarytainae</name>
    <dbReference type="NCBI Taxonomy" id="2020335"/>
    <lineage>
        <taxon>Bacteria</taxon>
        <taxon>Pseudomonadati</taxon>
        <taxon>Pseudomonadota</taxon>
        <taxon>Alphaproteobacteria</taxon>
        <taxon>Hyphomicrobiales</taxon>
        <taxon>Rhizobiaceae</taxon>
        <taxon>Liberibacter</taxon>
    </lineage>
</organism>
<dbReference type="SUPFAM" id="SSF109709">
    <property type="entry name" value="KorB DNA-binding domain-like"/>
    <property type="match status" value="1"/>
</dbReference>
<dbReference type="SMART" id="SM00470">
    <property type="entry name" value="ParB"/>
    <property type="match status" value="1"/>
</dbReference>
<evidence type="ECO:0000256" key="1">
    <source>
        <dbReference type="ARBA" id="ARBA00006295"/>
    </source>
</evidence>
<dbReference type="PANTHER" id="PTHR33375">
    <property type="entry name" value="CHROMOSOME-PARTITIONING PROTEIN PARB-RELATED"/>
    <property type="match status" value="1"/>
</dbReference>
<dbReference type="InterPro" id="IPR050336">
    <property type="entry name" value="Chromosome_partition/occlusion"/>
</dbReference>
<comment type="function">
    <text evidence="4">Involved in chromosome partition. Localize to both poles of the predivisional cell following completion of DNA replication. Binds to the DNA origin of replication.</text>
</comment>
<evidence type="ECO:0000313" key="8">
    <source>
        <dbReference type="Proteomes" id="UP000736856"/>
    </source>
</evidence>
<dbReference type="CDD" id="cd16393">
    <property type="entry name" value="SPO0J_N"/>
    <property type="match status" value="1"/>
</dbReference>
<comment type="caution">
    <text evidence="7">The sequence shown here is derived from an EMBL/GenBank/DDBJ whole genome shotgun (WGS) entry which is preliminary data.</text>
</comment>
<evidence type="ECO:0000256" key="5">
    <source>
        <dbReference type="SAM" id="Coils"/>
    </source>
</evidence>
<dbReference type="Pfam" id="PF23552">
    <property type="entry name" value="ParB_C"/>
    <property type="match status" value="1"/>
</dbReference>
<dbReference type="Pfam" id="PF02195">
    <property type="entry name" value="ParB_N"/>
    <property type="match status" value="1"/>
</dbReference>
<dbReference type="InterPro" id="IPR041468">
    <property type="entry name" value="HTH_ParB/Spo0J"/>
</dbReference>
<sequence length="298" mass="33497">MSNNDSKRRLGRGLAALIGEIDPSIISNDKKIEKSFESEQYIPIHNIVPNPHNPRDSFDLEELQDLANSIICHGIVQPIIVRPINKNLYEVIAGERRLRAAKLAQLSEIPVIVRNIDDKSSLEIAIIENVQRKDLNPLEEALGYEKLISEHGYTQNDLGSIIGKSRSHISNILRLLKLPDSVKEMILAGDLSLGHARALILTQDPFSLAKTVVSEKLSVRDTEELVKKIENKEKSLKRSLDNNIRENNDLSKLENKLSSNLGLNVSIKCRNNKGHVRIKYNTIKQLDLICSLLESINT</sequence>
<comment type="similarity">
    <text evidence="1">Belongs to the ParB family.</text>
</comment>
<keyword evidence="5" id="KW-0175">Coiled coil</keyword>
<dbReference type="InterPro" id="IPR036086">
    <property type="entry name" value="ParB/Sulfiredoxin_sf"/>
</dbReference>
<name>A0A937AIM0_9HYPH</name>
<keyword evidence="3" id="KW-0238">DNA-binding</keyword>
<dbReference type="InterPro" id="IPR003115">
    <property type="entry name" value="ParB_N"/>
</dbReference>
<dbReference type="InterPro" id="IPR004437">
    <property type="entry name" value="ParB/RepB/Spo0J"/>
</dbReference>
<dbReference type="Pfam" id="PF17762">
    <property type="entry name" value="HTH_ParB"/>
    <property type="match status" value="1"/>
</dbReference>
<dbReference type="Gene3D" id="3.90.1530.30">
    <property type="match status" value="1"/>
</dbReference>
<dbReference type="Gene3D" id="1.10.10.2830">
    <property type="match status" value="1"/>
</dbReference>
<evidence type="ECO:0000256" key="3">
    <source>
        <dbReference type="ARBA" id="ARBA00023125"/>
    </source>
</evidence>
<dbReference type="NCBIfam" id="TIGR00180">
    <property type="entry name" value="parB_part"/>
    <property type="match status" value="1"/>
</dbReference>
<dbReference type="InterPro" id="IPR057240">
    <property type="entry name" value="ParB_dimer_C"/>
</dbReference>
<gene>
    <name evidence="7" type="ORF">EU981_01355</name>
</gene>
<proteinExistence type="inferred from homology"/>
<dbReference type="EMBL" id="SEOL01000001">
    <property type="protein sequence ID" value="MBL0848739.1"/>
    <property type="molecule type" value="Genomic_DNA"/>
</dbReference>
<dbReference type="GO" id="GO:0003677">
    <property type="term" value="F:DNA binding"/>
    <property type="evidence" value="ECO:0007669"/>
    <property type="project" value="UniProtKB-KW"/>
</dbReference>
<dbReference type="SUPFAM" id="SSF110849">
    <property type="entry name" value="ParB/Sulfiredoxin"/>
    <property type="match status" value="1"/>
</dbReference>
<protein>
    <submittedName>
        <fullName evidence="7">ParB/RepB/Spo0J family partition protein</fullName>
    </submittedName>
</protein>
<dbReference type="GO" id="GO:0007059">
    <property type="term" value="P:chromosome segregation"/>
    <property type="evidence" value="ECO:0007669"/>
    <property type="project" value="UniProtKB-KW"/>
</dbReference>
<dbReference type="FunFam" id="3.90.1530.30:FF:000001">
    <property type="entry name" value="Chromosome partitioning protein ParB"/>
    <property type="match status" value="1"/>
</dbReference>
<dbReference type="FunFam" id="1.10.10.2830:FF:000001">
    <property type="entry name" value="Chromosome partitioning protein ParB"/>
    <property type="match status" value="1"/>
</dbReference>
<evidence type="ECO:0000256" key="2">
    <source>
        <dbReference type="ARBA" id="ARBA00022829"/>
    </source>
</evidence>
<keyword evidence="2" id="KW-0159">Chromosome partition</keyword>
<reference evidence="7" key="1">
    <citation type="submission" date="2019-02" db="EMBL/GenBank/DDBJ databases">
        <title>A novel Candidatus Liberibacter species associated with the New Zealand native fuchsia psyllid, Ctenarytaina fuchsiae.</title>
        <authorList>
            <person name="Thompson S.M."/>
            <person name="Jorgensen N."/>
            <person name="David C."/>
            <person name="Bulman S.R."/>
            <person name="Smith G.R."/>
        </authorList>
    </citation>
    <scope>NUCLEOTIDE SEQUENCE</scope>
    <source>
        <strain evidence="7">Oxford</strain>
    </source>
</reference>
<evidence type="ECO:0000259" key="6">
    <source>
        <dbReference type="SMART" id="SM00470"/>
    </source>
</evidence>
<dbReference type="PANTHER" id="PTHR33375:SF1">
    <property type="entry name" value="CHROMOSOME-PARTITIONING PROTEIN PARB-RELATED"/>
    <property type="match status" value="1"/>
</dbReference>
<feature type="domain" description="ParB-like N-terminal" evidence="6">
    <location>
        <begin position="40"/>
        <end position="130"/>
    </location>
</feature>
<feature type="coiled-coil region" evidence="5">
    <location>
        <begin position="219"/>
        <end position="256"/>
    </location>
</feature>
<evidence type="ECO:0000256" key="4">
    <source>
        <dbReference type="ARBA" id="ARBA00025472"/>
    </source>
</evidence>